<dbReference type="RefSeq" id="WP_093338211.1">
    <property type="nucleotide sequence ID" value="NZ_FOUY01000004.1"/>
</dbReference>
<dbReference type="InterPro" id="IPR050259">
    <property type="entry name" value="SDR"/>
</dbReference>
<dbReference type="OrthoDB" id="9803333at2"/>
<dbReference type="PRINTS" id="PR00081">
    <property type="entry name" value="GDHRDH"/>
</dbReference>
<dbReference type="PRINTS" id="PR00080">
    <property type="entry name" value="SDRFAMILY"/>
</dbReference>
<dbReference type="STRING" id="260086.SAMN05216207_100415"/>
<dbReference type="Proteomes" id="UP000199614">
    <property type="component" value="Unassembled WGS sequence"/>
</dbReference>
<dbReference type="InterPro" id="IPR036291">
    <property type="entry name" value="NAD(P)-bd_dom_sf"/>
</dbReference>
<accession>A0A1I4UCB6</accession>
<comment type="similarity">
    <text evidence="1">Belongs to the short-chain dehydrogenases/reductases (SDR) family.</text>
</comment>
<keyword evidence="5" id="KW-1185">Reference proteome</keyword>
<dbReference type="GO" id="GO:0016491">
    <property type="term" value="F:oxidoreductase activity"/>
    <property type="evidence" value="ECO:0007669"/>
    <property type="project" value="UniProtKB-KW"/>
</dbReference>
<dbReference type="EMBL" id="FOUY01000004">
    <property type="protein sequence ID" value="SFM86592.1"/>
    <property type="molecule type" value="Genomic_DNA"/>
</dbReference>
<keyword evidence="2" id="KW-0560">Oxidoreductase</keyword>
<dbReference type="PANTHER" id="PTHR42879">
    <property type="entry name" value="3-OXOACYL-(ACYL-CARRIER-PROTEIN) REDUCTASE"/>
    <property type="match status" value="1"/>
</dbReference>
<dbReference type="Pfam" id="PF13561">
    <property type="entry name" value="adh_short_C2"/>
    <property type="match status" value="1"/>
</dbReference>
<organism evidence="4 5">
    <name type="scientific">Pseudonocardia ammonioxydans</name>
    <dbReference type="NCBI Taxonomy" id="260086"/>
    <lineage>
        <taxon>Bacteria</taxon>
        <taxon>Bacillati</taxon>
        <taxon>Actinomycetota</taxon>
        <taxon>Actinomycetes</taxon>
        <taxon>Pseudonocardiales</taxon>
        <taxon>Pseudonocardiaceae</taxon>
        <taxon>Pseudonocardia</taxon>
    </lineage>
</organism>
<feature type="domain" description="Ketoreductase" evidence="3">
    <location>
        <begin position="5"/>
        <end position="185"/>
    </location>
</feature>
<evidence type="ECO:0000259" key="3">
    <source>
        <dbReference type="SMART" id="SM00822"/>
    </source>
</evidence>
<protein>
    <submittedName>
        <fullName evidence="4">3-oxoacyl-[acyl-carrier protein] reductase</fullName>
    </submittedName>
</protein>
<dbReference type="SMART" id="SM00822">
    <property type="entry name" value="PKS_KR"/>
    <property type="match status" value="1"/>
</dbReference>
<dbReference type="FunFam" id="3.40.50.720:FF:000173">
    <property type="entry name" value="3-oxoacyl-[acyl-carrier protein] reductase"/>
    <property type="match status" value="1"/>
</dbReference>
<reference evidence="4 5" key="1">
    <citation type="submission" date="2016-10" db="EMBL/GenBank/DDBJ databases">
        <authorList>
            <person name="de Groot N.N."/>
        </authorList>
    </citation>
    <scope>NUCLEOTIDE SEQUENCE [LARGE SCALE GENOMIC DNA]</scope>
    <source>
        <strain evidence="4 5">CGMCC 4.1877</strain>
    </source>
</reference>
<name>A0A1I4UCB6_PSUAM</name>
<dbReference type="SUPFAM" id="SSF51735">
    <property type="entry name" value="NAD(P)-binding Rossmann-fold domains"/>
    <property type="match status" value="1"/>
</dbReference>
<proteinExistence type="inferred from homology"/>
<sequence length="248" mass="25158">MSSAQVAVVTGGARGLGEAIVRRLHADGYRVVVADIDGAGADALAAELDPSRATACGVRSDVAERAAPADLLQGVLDAFGAVHVLVNNAARTRATPVMEIGPDELDEVTAVNFGGTFRFCQTFGSHLAEQGYGRIVNMASLAGQNGGTATGAHYAASKGAVLTATKVFARDLASRGVTVNAVSPGPQEGETVRAVLGEDGVDALRASIPVGRLGDPAFVARMVALLASPDAVSVTGSCWDANGGLYLR</sequence>
<evidence type="ECO:0000313" key="5">
    <source>
        <dbReference type="Proteomes" id="UP000199614"/>
    </source>
</evidence>
<dbReference type="Gene3D" id="3.40.50.720">
    <property type="entry name" value="NAD(P)-binding Rossmann-like Domain"/>
    <property type="match status" value="1"/>
</dbReference>
<dbReference type="InterPro" id="IPR002347">
    <property type="entry name" value="SDR_fam"/>
</dbReference>
<evidence type="ECO:0000313" key="4">
    <source>
        <dbReference type="EMBL" id="SFM86592.1"/>
    </source>
</evidence>
<evidence type="ECO:0000256" key="2">
    <source>
        <dbReference type="ARBA" id="ARBA00023002"/>
    </source>
</evidence>
<dbReference type="InterPro" id="IPR057326">
    <property type="entry name" value="KR_dom"/>
</dbReference>
<dbReference type="AlphaFoldDB" id="A0A1I4UCB6"/>
<dbReference type="PANTHER" id="PTHR42879:SF2">
    <property type="entry name" value="3-OXOACYL-[ACYL-CARRIER-PROTEIN] REDUCTASE FABG"/>
    <property type="match status" value="1"/>
</dbReference>
<gene>
    <name evidence="4" type="ORF">SAMN05216207_100415</name>
</gene>
<evidence type="ECO:0000256" key="1">
    <source>
        <dbReference type="ARBA" id="ARBA00006484"/>
    </source>
</evidence>